<keyword evidence="2" id="KW-1185">Reference proteome</keyword>
<sequence length="298" mass="32591">MICGNISTLKPSPVPGFLPQSTLHPESSILAASTKIPSPPASTSDLKLPLGARPPTSATTIEQSLPSNLQQHQRSQDSQSSSTTADNNILSQTTDSVKSTNSSSSCSLSASISLTTQRSRRSSIPALLNSANPSCCSRFNGGKTTSFDVLLSRHPSRQRRRRRSDPIPAIGESASKTHLRRQVVRGRPHPLPSLAPFAAPDPACRLQTFFPCRSSALPSSDLPRLPPRSFLLGCQRSCRRPLTPHRRRQPTTSLFSILGFDDRASFTHQRLHRRPKVSSPIAVPWNKERRLEAISSQR</sequence>
<evidence type="ECO:0000313" key="2">
    <source>
        <dbReference type="Proteomes" id="UP001057402"/>
    </source>
</evidence>
<protein>
    <submittedName>
        <fullName evidence="1">Uncharacterized protein</fullName>
    </submittedName>
</protein>
<dbReference type="EMBL" id="CM042890">
    <property type="protein sequence ID" value="KAI4312463.1"/>
    <property type="molecule type" value="Genomic_DNA"/>
</dbReference>
<reference evidence="2" key="1">
    <citation type="journal article" date="2023" name="Front. Plant Sci.">
        <title>Chromosomal-level genome assembly of Melastoma candidum provides insights into trichome evolution.</title>
        <authorList>
            <person name="Zhong Y."/>
            <person name="Wu W."/>
            <person name="Sun C."/>
            <person name="Zou P."/>
            <person name="Liu Y."/>
            <person name="Dai S."/>
            <person name="Zhou R."/>
        </authorList>
    </citation>
    <scope>NUCLEOTIDE SEQUENCE [LARGE SCALE GENOMIC DNA]</scope>
</reference>
<organism evidence="1 2">
    <name type="scientific">Melastoma candidum</name>
    <dbReference type="NCBI Taxonomy" id="119954"/>
    <lineage>
        <taxon>Eukaryota</taxon>
        <taxon>Viridiplantae</taxon>
        <taxon>Streptophyta</taxon>
        <taxon>Embryophyta</taxon>
        <taxon>Tracheophyta</taxon>
        <taxon>Spermatophyta</taxon>
        <taxon>Magnoliopsida</taxon>
        <taxon>eudicotyledons</taxon>
        <taxon>Gunneridae</taxon>
        <taxon>Pentapetalae</taxon>
        <taxon>rosids</taxon>
        <taxon>malvids</taxon>
        <taxon>Myrtales</taxon>
        <taxon>Melastomataceae</taxon>
        <taxon>Melastomatoideae</taxon>
        <taxon>Melastomateae</taxon>
        <taxon>Melastoma</taxon>
    </lineage>
</organism>
<comment type="caution">
    <text evidence="1">The sequence shown here is derived from an EMBL/GenBank/DDBJ whole genome shotgun (WGS) entry which is preliminary data.</text>
</comment>
<name>A0ACB9LMJ4_9MYRT</name>
<accession>A0ACB9LMJ4</accession>
<proteinExistence type="predicted"/>
<dbReference type="Proteomes" id="UP001057402">
    <property type="component" value="Chromosome 11"/>
</dbReference>
<gene>
    <name evidence="1" type="ORF">MLD38_037270</name>
</gene>
<evidence type="ECO:0000313" key="1">
    <source>
        <dbReference type="EMBL" id="KAI4312463.1"/>
    </source>
</evidence>